<feature type="region of interest" description="Disordered" evidence="1">
    <location>
        <begin position="48"/>
        <end position="74"/>
    </location>
</feature>
<protein>
    <submittedName>
        <fullName evidence="2">Uncharacterized protein</fullName>
    </submittedName>
</protein>
<dbReference type="STRING" id="595434.RISK_000822"/>
<dbReference type="Proteomes" id="UP000036367">
    <property type="component" value="Unassembled WGS sequence"/>
</dbReference>
<dbReference type="AlphaFoldDB" id="A0A0J1BKF9"/>
<evidence type="ECO:0000256" key="1">
    <source>
        <dbReference type="SAM" id="MobiDB-lite"/>
    </source>
</evidence>
<organism evidence="2 3">
    <name type="scientific">Rhodopirellula islandica</name>
    <dbReference type="NCBI Taxonomy" id="595434"/>
    <lineage>
        <taxon>Bacteria</taxon>
        <taxon>Pseudomonadati</taxon>
        <taxon>Planctomycetota</taxon>
        <taxon>Planctomycetia</taxon>
        <taxon>Pirellulales</taxon>
        <taxon>Pirellulaceae</taxon>
        <taxon>Rhodopirellula</taxon>
    </lineage>
</organism>
<feature type="compositionally biased region" description="Pro residues" evidence="1">
    <location>
        <begin position="64"/>
        <end position="74"/>
    </location>
</feature>
<gene>
    <name evidence="2" type="ORF">RISK_000822</name>
</gene>
<name>A0A0J1BKF9_RHOIS</name>
<proteinExistence type="predicted"/>
<keyword evidence="3" id="KW-1185">Reference proteome</keyword>
<comment type="caution">
    <text evidence="2">The sequence shown here is derived from an EMBL/GenBank/DDBJ whole genome shotgun (WGS) entry which is preliminary data.</text>
</comment>
<accession>A0A0J1BKF9</accession>
<evidence type="ECO:0000313" key="3">
    <source>
        <dbReference type="Proteomes" id="UP000036367"/>
    </source>
</evidence>
<dbReference type="EMBL" id="LECT01000007">
    <property type="protein sequence ID" value="KLU07021.1"/>
    <property type="molecule type" value="Genomic_DNA"/>
</dbReference>
<evidence type="ECO:0000313" key="2">
    <source>
        <dbReference type="EMBL" id="KLU07021.1"/>
    </source>
</evidence>
<reference evidence="2" key="1">
    <citation type="submission" date="2015-05" db="EMBL/GenBank/DDBJ databases">
        <title>Permanent draft genome of Rhodopirellula islandicus K833.</title>
        <authorList>
            <person name="Kizina J."/>
            <person name="Richter M."/>
            <person name="Glockner F.O."/>
            <person name="Harder J."/>
        </authorList>
    </citation>
    <scope>NUCLEOTIDE SEQUENCE [LARGE SCALE GENOMIC DNA]</scope>
    <source>
        <strain evidence="2">K833</strain>
    </source>
</reference>
<sequence>MRGTNQTLVVSLKGSKTSASFSVEFWMTDIAYRRSMIVRTKTIRTTCKEPSGCASCQDVKSPQRHPPSPNPPAQ</sequence>